<dbReference type="AlphaFoldDB" id="A0AA40CR24"/>
<proteinExistence type="predicted"/>
<keyword evidence="2" id="KW-0812">Transmembrane</keyword>
<keyword evidence="2" id="KW-0472">Membrane</keyword>
<feature type="transmembrane region" description="Helical" evidence="2">
    <location>
        <begin position="461"/>
        <end position="477"/>
    </location>
</feature>
<evidence type="ECO:0000313" key="3">
    <source>
        <dbReference type="EMBL" id="KAK0648276.1"/>
    </source>
</evidence>
<feature type="transmembrane region" description="Helical" evidence="2">
    <location>
        <begin position="438"/>
        <end position="455"/>
    </location>
</feature>
<accession>A0AA40CR24</accession>
<feature type="region of interest" description="Disordered" evidence="1">
    <location>
        <begin position="114"/>
        <end position="155"/>
    </location>
</feature>
<evidence type="ECO:0000256" key="2">
    <source>
        <dbReference type="SAM" id="Phobius"/>
    </source>
</evidence>
<name>A0AA40CR24_9PEZI</name>
<organism evidence="3 4">
    <name type="scientific">Cercophora newfieldiana</name>
    <dbReference type="NCBI Taxonomy" id="92897"/>
    <lineage>
        <taxon>Eukaryota</taxon>
        <taxon>Fungi</taxon>
        <taxon>Dikarya</taxon>
        <taxon>Ascomycota</taxon>
        <taxon>Pezizomycotina</taxon>
        <taxon>Sordariomycetes</taxon>
        <taxon>Sordariomycetidae</taxon>
        <taxon>Sordariales</taxon>
        <taxon>Lasiosphaeriaceae</taxon>
        <taxon>Cercophora</taxon>
    </lineage>
</organism>
<gene>
    <name evidence="3" type="ORF">B0T16DRAFT_444380</name>
</gene>
<keyword evidence="2" id="KW-1133">Transmembrane helix</keyword>
<sequence>MNAFGPAACGCSFIQAAAEIVAVANRIAESANNNPRTDQLSTFIDVVDDVEKLLVKIGGLEADMPTMARVVGVSEHLGHRWLKHCLEEARITCQKIKNIREEAGRRGGFSCPYSQASVKSDEQGPNYPTTVPAATDRIPMPTENEVGSSTPEHQLREGDHHTNAAHAACFEHGSELEMLVVQLEVLVQRLLDALVEDASKSTGSQDNLTTLETRTEAARAKFKSMVRLMSGQTPSHCRGRGYGYDESGRNEKNEMHRSEHLFNGDKRSFTVDVRDNGHVIRPVRLEEFHRQTDWWKLQVPALPKVSQEAPSLHPNGLFDSRRNNKEQRSKVAAVVMTAAVIGAIEMSVWDVFRRDNRAIQSILDPVVGTAEPSPWDTPGRQNGAIPSILYTFGQGSCQSFQFPSHPVVLISGAVLNITALTIYYHLQSGRGRSAVRDLALIAFLSLAVSVGALLSFDAISLLVMVAPWAAIMVLIGTA</sequence>
<comment type="caution">
    <text evidence="3">The sequence shown here is derived from an EMBL/GenBank/DDBJ whole genome shotgun (WGS) entry which is preliminary data.</text>
</comment>
<protein>
    <submittedName>
        <fullName evidence="3">Uncharacterized protein</fullName>
    </submittedName>
</protein>
<dbReference type="Proteomes" id="UP001174936">
    <property type="component" value="Unassembled WGS sequence"/>
</dbReference>
<evidence type="ECO:0000313" key="4">
    <source>
        <dbReference type="Proteomes" id="UP001174936"/>
    </source>
</evidence>
<reference evidence="3" key="1">
    <citation type="submission" date="2023-06" db="EMBL/GenBank/DDBJ databases">
        <title>Genome-scale phylogeny and comparative genomics of the fungal order Sordariales.</title>
        <authorList>
            <consortium name="Lawrence Berkeley National Laboratory"/>
            <person name="Hensen N."/>
            <person name="Bonometti L."/>
            <person name="Westerberg I."/>
            <person name="Brannstrom I.O."/>
            <person name="Guillou S."/>
            <person name="Cros-Aarteil S."/>
            <person name="Calhoun S."/>
            <person name="Haridas S."/>
            <person name="Kuo A."/>
            <person name="Mondo S."/>
            <person name="Pangilinan J."/>
            <person name="Riley R."/>
            <person name="Labutti K."/>
            <person name="Andreopoulos B."/>
            <person name="Lipzen A."/>
            <person name="Chen C."/>
            <person name="Yanf M."/>
            <person name="Daum C."/>
            <person name="Ng V."/>
            <person name="Clum A."/>
            <person name="Steindorff A."/>
            <person name="Ohm R."/>
            <person name="Martin F."/>
            <person name="Silar P."/>
            <person name="Natvig D."/>
            <person name="Lalanne C."/>
            <person name="Gautier V."/>
            <person name="Ament-Velasquez S.L."/>
            <person name="Kruys A."/>
            <person name="Hutchinson M.I."/>
            <person name="Powell A.J."/>
            <person name="Barry K."/>
            <person name="Miller A.N."/>
            <person name="Grigoriev I.V."/>
            <person name="Debuchy R."/>
            <person name="Gladieux P."/>
            <person name="Thoren M.H."/>
            <person name="Johannesson H."/>
        </authorList>
    </citation>
    <scope>NUCLEOTIDE SEQUENCE</scope>
    <source>
        <strain evidence="3">SMH2532-1</strain>
    </source>
</reference>
<feature type="transmembrane region" description="Helical" evidence="2">
    <location>
        <begin position="407"/>
        <end position="426"/>
    </location>
</feature>
<dbReference type="EMBL" id="JAULSV010000003">
    <property type="protein sequence ID" value="KAK0648276.1"/>
    <property type="molecule type" value="Genomic_DNA"/>
</dbReference>
<evidence type="ECO:0000256" key="1">
    <source>
        <dbReference type="SAM" id="MobiDB-lite"/>
    </source>
</evidence>
<keyword evidence="4" id="KW-1185">Reference proteome</keyword>